<feature type="transmembrane region" description="Helical" evidence="1">
    <location>
        <begin position="176"/>
        <end position="199"/>
    </location>
</feature>
<evidence type="ECO:0000256" key="1">
    <source>
        <dbReference type="SAM" id="Phobius"/>
    </source>
</evidence>
<dbReference type="AlphaFoldDB" id="A0A0N4Y0V3"/>
<accession>A0A0N4Y0V3</accession>
<dbReference type="InterPro" id="IPR052665">
    <property type="entry name" value="Neuropeptide-GPCR"/>
</dbReference>
<feature type="transmembrane region" description="Helical" evidence="1">
    <location>
        <begin position="128"/>
        <end position="149"/>
    </location>
</feature>
<sequence length="310" mass="34870">MLSTIFGAYLFLAASLISIPVYLAILYVIAGHRRLRVFGTAFYSVVLSNGIFDLAGAVLFAVAGCAPLTIFKEVFWNSRKTYLPVIGLALNVMFLYIRLFGLVTLVLERTFATLCRTSTYIKWQQRPICCSSTIIRWLIALTLSWPMFIQMDISYKKNSHGEIMPSIPADRIQTDILLAGVVTWTCVLVNSTIYAGILLKMVTKCSMPVDHEWRYTLQALVLTLAPAAMAVHFTYIYITIDKARLPTNSFDEMTRWFMLYNVLLSYLPPWLLLLFNEEIRKGLAAIGNPAVTPLPDGNGSCVIRIPICSR</sequence>
<keyword evidence="3" id="KW-1185">Reference proteome</keyword>
<name>A0A0N4Y0V3_NIPBR</name>
<dbReference type="InterPro" id="IPR019426">
    <property type="entry name" value="7TM_GPCR_serpentine_rcpt_Srv"/>
</dbReference>
<dbReference type="PANTHER" id="PTHR24224">
    <property type="entry name" value="CARDIOACCELERATORY PEPTIDE RECEPTOR-RELATED"/>
    <property type="match status" value="1"/>
</dbReference>
<feature type="transmembrane region" description="Helical" evidence="1">
    <location>
        <begin position="41"/>
        <end position="70"/>
    </location>
</feature>
<reference evidence="4" key="1">
    <citation type="submission" date="2017-02" db="UniProtKB">
        <authorList>
            <consortium name="WormBaseParasite"/>
        </authorList>
    </citation>
    <scope>IDENTIFICATION</scope>
</reference>
<proteinExistence type="predicted"/>
<keyword evidence="1" id="KW-1133">Transmembrane helix</keyword>
<dbReference type="SUPFAM" id="SSF81321">
    <property type="entry name" value="Family A G protein-coupled receptor-like"/>
    <property type="match status" value="1"/>
</dbReference>
<evidence type="ECO:0000313" key="2">
    <source>
        <dbReference type="EMBL" id="VDL72790.1"/>
    </source>
</evidence>
<dbReference type="PANTHER" id="PTHR24224:SF17">
    <property type="entry name" value="G-PROTEIN COUPLED RECEPTORS FAMILY 1 PROFILE DOMAIN-CONTAINING PROTEIN"/>
    <property type="match status" value="1"/>
</dbReference>
<dbReference type="Gene3D" id="1.20.1070.10">
    <property type="entry name" value="Rhodopsin 7-helix transmembrane proteins"/>
    <property type="match status" value="1"/>
</dbReference>
<organism evidence="4">
    <name type="scientific">Nippostrongylus brasiliensis</name>
    <name type="common">Rat hookworm</name>
    <dbReference type="NCBI Taxonomy" id="27835"/>
    <lineage>
        <taxon>Eukaryota</taxon>
        <taxon>Metazoa</taxon>
        <taxon>Ecdysozoa</taxon>
        <taxon>Nematoda</taxon>
        <taxon>Chromadorea</taxon>
        <taxon>Rhabditida</taxon>
        <taxon>Rhabditina</taxon>
        <taxon>Rhabditomorpha</taxon>
        <taxon>Strongyloidea</taxon>
        <taxon>Heligmosomidae</taxon>
        <taxon>Nippostrongylus</taxon>
    </lineage>
</organism>
<dbReference type="Proteomes" id="UP000271162">
    <property type="component" value="Unassembled WGS sequence"/>
</dbReference>
<reference evidence="2 3" key="2">
    <citation type="submission" date="2018-11" db="EMBL/GenBank/DDBJ databases">
        <authorList>
            <consortium name="Pathogen Informatics"/>
        </authorList>
    </citation>
    <scope>NUCLEOTIDE SEQUENCE [LARGE SCALE GENOMIC DNA]</scope>
</reference>
<protein>
    <submittedName>
        <fullName evidence="4">G protein-coupled receptor</fullName>
    </submittedName>
</protein>
<keyword evidence="1" id="KW-0472">Membrane</keyword>
<gene>
    <name evidence="2" type="ORF">NBR_LOCUS9201</name>
</gene>
<feature type="transmembrane region" description="Helical" evidence="1">
    <location>
        <begin position="82"/>
        <end position="107"/>
    </location>
</feature>
<keyword evidence="1" id="KW-0812">Transmembrane</keyword>
<evidence type="ECO:0000313" key="4">
    <source>
        <dbReference type="WBParaSite" id="NBR_0000920001-mRNA-1"/>
    </source>
</evidence>
<feature type="transmembrane region" description="Helical" evidence="1">
    <location>
        <begin position="6"/>
        <end position="29"/>
    </location>
</feature>
<dbReference type="GO" id="GO:0016020">
    <property type="term" value="C:membrane"/>
    <property type="evidence" value="ECO:0007669"/>
    <property type="project" value="TreeGrafter"/>
</dbReference>
<dbReference type="EMBL" id="UYSL01020106">
    <property type="protein sequence ID" value="VDL72790.1"/>
    <property type="molecule type" value="Genomic_DNA"/>
</dbReference>
<evidence type="ECO:0000313" key="3">
    <source>
        <dbReference type="Proteomes" id="UP000271162"/>
    </source>
</evidence>
<dbReference type="WBParaSite" id="NBR_0000920001-mRNA-1">
    <property type="protein sequence ID" value="NBR_0000920001-mRNA-1"/>
    <property type="gene ID" value="NBR_0000920001"/>
</dbReference>
<feature type="transmembrane region" description="Helical" evidence="1">
    <location>
        <begin position="258"/>
        <end position="275"/>
    </location>
</feature>
<feature type="transmembrane region" description="Helical" evidence="1">
    <location>
        <begin position="219"/>
        <end position="238"/>
    </location>
</feature>
<dbReference type="Pfam" id="PF10323">
    <property type="entry name" value="7TM_GPCR_Srv"/>
    <property type="match status" value="1"/>
</dbReference>